<dbReference type="RefSeq" id="WP_152307723.1">
    <property type="nucleotide sequence ID" value="NZ_CP043617.1"/>
</dbReference>
<dbReference type="OrthoDB" id="5347351at2"/>
<reference evidence="1 2" key="1">
    <citation type="submission" date="2019-09" db="EMBL/GenBank/DDBJ databases">
        <title>Sulfurimonas gotlandica sp. nov., a chemoautotrophic and psychrotolerant epsilonproteobacterium isolated from a pelagic redoxcline, and an emended description of the genus Sulfurimonas.</title>
        <authorList>
            <person name="Wang S."/>
            <person name="Jiang L."/>
            <person name="Shao S."/>
        </authorList>
    </citation>
    <scope>NUCLEOTIDE SEQUENCE [LARGE SCALE GENOMIC DNA]</scope>
    <source>
        <strain evidence="1 2">GYSZ_1</strain>
    </source>
</reference>
<accession>A0A5P8P290</accession>
<dbReference type="GO" id="GO:0019867">
    <property type="term" value="C:outer membrane"/>
    <property type="evidence" value="ECO:0007669"/>
    <property type="project" value="InterPro"/>
</dbReference>
<keyword evidence="2" id="KW-1185">Reference proteome</keyword>
<dbReference type="InterPro" id="IPR007485">
    <property type="entry name" value="LPS_assembly_LptE"/>
</dbReference>
<dbReference type="PROSITE" id="PS51257">
    <property type="entry name" value="PROKAR_LIPOPROTEIN"/>
    <property type="match status" value="1"/>
</dbReference>
<proteinExistence type="predicted"/>
<dbReference type="EMBL" id="CP043617">
    <property type="protein sequence ID" value="QFR49776.1"/>
    <property type="molecule type" value="Genomic_DNA"/>
</dbReference>
<dbReference type="Proteomes" id="UP000326944">
    <property type="component" value="Chromosome"/>
</dbReference>
<dbReference type="AlphaFoldDB" id="A0A5P8P290"/>
<evidence type="ECO:0000313" key="1">
    <source>
        <dbReference type="EMBL" id="QFR49776.1"/>
    </source>
</evidence>
<name>A0A5P8P290_9BACT</name>
<evidence type="ECO:0000313" key="2">
    <source>
        <dbReference type="Proteomes" id="UP000326944"/>
    </source>
</evidence>
<dbReference type="GO" id="GO:0043165">
    <property type="term" value="P:Gram-negative-bacterium-type cell outer membrane assembly"/>
    <property type="evidence" value="ECO:0007669"/>
    <property type="project" value="InterPro"/>
</dbReference>
<sequence length="173" mass="18826">MNSAVVKIVLTLVTISLITACGYRPSAKFSRELLGQKISTEVSISLQDPQNTVLIKDAVDSAIVETLQSSLTTKDKSDAHLQISISNPSYSPIQYDANGYVIAYRMTVTLKIIKFQDGKSKSYSSKGSYDFSVTPNAVITDQERFDAIEFSASKAIGSFIAKISAEGARNKKE</sequence>
<organism evidence="1 2">
    <name type="scientific">Sulfurimonas lithotrophica</name>
    <dbReference type="NCBI Taxonomy" id="2590022"/>
    <lineage>
        <taxon>Bacteria</taxon>
        <taxon>Pseudomonadati</taxon>
        <taxon>Campylobacterota</taxon>
        <taxon>Epsilonproteobacteria</taxon>
        <taxon>Campylobacterales</taxon>
        <taxon>Sulfurimonadaceae</taxon>
        <taxon>Sulfurimonas</taxon>
    </lineage>
</organism>
<evidence type="ECO:0008006" key="3">
    <source>
        <dbReference type="Google" id="ProtNLM"/>
    </source>
</evidence>
<protein>
    <recommendedName>
        <fullName evidence="3">Lipoprotein</fullName>
    </recommendedName>
</protein>
<dbReference type="Pfam" id="PF04390">
    <property type="entry name" value="LptE"/>
    <property type="match status" value="1"/>
</dbReference>
<dbReference type="KEGG" id="sulg:FJR48_08550"/>
<gene>
    <name evidence="1" type="ORF">FJR48_08550</name>
</gene>